<feature type="region of interest" description="Disordered" evidence="1">
    <location>
        <begin position="195"/>
        <end position="268"/>
    </location>
</feature>
<dbReference type="EMBL" id="AVOT02040952">
    <property type="protein sequence ID" value="MBW0536193.1"/>
    <property type="molecule type" value="Genomic_DNA"/>
</dbReference>
<evidence type="ECO:0000313" key="3">
    <source>
        <dbReference type="Proteomes" id="UP000765509"/>
    </source>
</evidence>
<feature type="compositionally biased region" description="Acidic residues" evidence="1">
    <location>
        <begin position="197"/>
        <end position="208"/>
    </location>
</feature>
<feature type="compositionally biased region" description="Polar residues" evidence="1">
    <location>
        <begin position="1"/>
        <end position="11"/>
    </location>
</feature>
<gene>
    <name evidence="2" type="ORF">O181_075908</name>
</gene>
<feature type="region of interest" description="Disordered" evidence="1">
    <location>
        <begin position="1"/>
        <end position="21"/>
    </location>
</feature>
<comment type="caution">
    <text evidence="2">The sequence shown here is derived from an EMBL/GenBank/DDBJ whole genome shotgun (WGS) entry which is preliminary data.</text>
</comment>
<accession>A0A9Q3F9T5</accession>
<dbReference type="Proteomes" id="UP000765509">
    <property type="component" value="Unassembled WGS sequence"/>
</dbReference>
<evidence type="ECO:0000313" key="2">
    <source>
        <dbReference type="EMBL" id="MBW0536193.1"/>
    </source>
</evidence>
<dbReference type="AlphaFoldDB" id="A0A9Q3F9T5"/>
<proteinExistence type="predicted"/>
<evidence type="ECO:0008006" key="4">
    <source>
        <dbReference type="Google" id="ProtNLM"/>
    </source>
</evidence>
<protein>
    <recommendedName>
        <fullName evidence="4">DNA-directed RNA polymerase III subunit</fullName>
    </recommendedName>
</protein>
<sequence>MITLFTTSSNHATKKKSKPKVATKLQRPRVYQTKIAHVLDFAILQKFPKRYRKIIEDIGSHSDDEVHEKKELYVIKRLHYCSNKANIFFRKLDQAISEYNKNMKITSHMRTRVHPKITIMSTNVAPPKGLPIDFYNPKWFNKLSMLEKHRIADSDNVAFLPDPQDLLQAKRNPDEKLSDKQFNKKYRELVIGAYDLSETEEDAEEDKDSENSPDGSIDLEEPSENEEEESDGLFEPGEYNYEDEDVAEYEDSCAEDQVEGMEGVEEEI</sequence>
<dbReference type="OrthoDB" id="2506837at2759"/>
<feature type="compositionally biased region" description="Basic residues" evidence="1">
    <location>
        <begin position="12"/>
        <end position="21"/>
    </location>
</feature>
<name>A0A9Q3F9T5_9BASI</name>
<organism evidence="2 3">
    <name type="scientific">Austropuccinia psidii MF-1</name>
    <dbReference type="NCBI Taxonomy" id="1389203"/>
    <lineage>
        <taxon>Eukaryota</taxon>
        <taxon>Fungi</taxon>
        <taxon>Dikarya</taxon>
        <taxon>Basidiomycota</taxon>
        <taxon>Pucciniomycotina</taxon>
        <taxon>Pucciniomycetes</taxon>
        <taxon>Pucciniales</taxon>
        <taxon>Sphaerophragmiaceae</taxon>
        <taxon>Austropuccinia</taxon>
    </lineage>
</organism>
<feature type="compositionally biased region" description="Acidic residues" evidence="1">
    <location>
        <begin position="217"/>
        <end position="232"/>
    </location>
</feature>
<keyword evidence="3" id="KW-1185">Reference proteome</keyword>
<feature type="compositionally biased region" description="Acidic residues" evidence="1">
    <location>
        <begin position="240"/>
        <end position="268"/>
    </location>
</feature>
<evidence type="ECO:0000256" key="1">
    <source>
        <dbReference type="SAM" id="MobiDB-lite"/>
    </source>
</evidence>
<reference evidence="2" key="1">
    <citation type="submission" date="2021-03" db="EMBL/GenBank/DDBJ databases">
        <title>Draft genome sequence of rust myrtle Austropuccinia psidii MF-1, a brazilian biotype.</title>
        <authorList>
            <person name="Quecine M.C."/>
            <person name="Pachon D.M.R."/>
            <person name="Bonatelli M.L."/>
            <person name="Correr F.H."/>
            <person name="Franceschini L.M."/>
            <person name="Leite T.F."/>
            <person name="Margarido G.R.A."/>
            <person name="Almeida C.A."/>
            <person name="Ferrarezi J.A."/>
            <person name="Labate C.A."/>
        </authorList>
    </citation>
    <scope>NUCLEOTIDE SEQUENCE</scope>
    <source>
        <strain evidence="2">MF-1</strain>
    </source>
</reference>